<evidence type="ECO:0000259" key="2">
    <source>
        <dbReference type="Pfam" id="PF08241"/>
    </source>
</evidence>
<sequence>MKKYLYQDLYELEEKHWWHISKRKLVIEFINKFKPSINPKILDLGCGSGKNVEVLDKIGKAWGIDKSREAIMFCKKRGLKRIKLGEGENIPFKSQNFDVVTLLDVLEHVQEKPTLEEISRVLNKSGILIINVPAFNWLWSQWDEVLQHKRRYTRKMLEKALSENGFKIVKISYWLPYLIIPVILIRFVKSKIFKTNYPSDFKLSSPIINWFFQKISYIERQIVARYYIPFGTSLICVAVKK</sequence>
<proteinExistence type="predicted"/>
<comment type="caution">
    <text evidence="3">The sequence shown here is derived from an EMBL/GenBank/DDBJ whole genome shotgun (WGS) entry which is preliminary data.</text>
</comment>
<keyword evidence="1" id="KW-1133">Transmembrane helix</keyword>
<evidence type="ECO:0000313" key="4">
    <source>
        <dbReference type="Proteomes" id="UP000178419"/>
    </source>
</evidence>
<organism evidence="3 4">
    <name type="scientific">Candidatus Woesebacteria bacterium RIFCSPHIGHO2_01_FULL_38_9</name>
    <dbReference type="NCBI Taxonomy" id="1802492"/>
    <lineage>
        <taxon>Bacteria</taxon>
        <taxon>Candidatus Woeseibacteriota</taxon>
    </lineage>
</organism>
<keyword evidence="1" id="KW-0812">Transmembrane</keyword>
<protein>
    <recommendedName>
        <fullName evidence="2">Methyltransferase type 11 domain-containing protein</fullName>
    </recommendedName>
</protein>
<feature type="transmembrane region" description="Helical" evidence="1">
    <location>
        <begin position="171"/>
        <end position="188"/>
    </location>
</feature>
<dbReference type="PANTHER" id="PTHR43861">
    <property type="entry name" value="TRANS-ACONITATE 2-METHYLTRANSFERASE-RELATED"/>
    <property type="match status" value="1"/>
</dbReference>
<evidence type="ECO:0000256" key="1">
    <source>
        <dbReference type="SAM" id="Phobius"/>
    </source>
</evidence>
<dbReference type="GO" id="GO:0008757">
    <property type="term" value="F:S-adenosylmethionine-dependent methyltransferase activity"/>
    <property type="evidence" value="ECO:0007669"/>
    <property type="project" value="InterPro"/>
</dbReference>
<name>A0A1F7Y3I0_9BACT</name>
<dbReference type="CDD" id="cd02440">
    <property type="entry name" value="AdoMet_MTases"/>
    <property type="match status" value="1"/>
</dbReference>
<gene>
    <name evidence="3" type="ORF">A2714_04155</name>
</gene>
<dbReference type="InterPro" id="IPR029063">
    <property type="entry name" value="SAM-dependent_MTases_sf"/>
</dbReference>
<dbReference type="InterPro" id="IPR013216">
    <property type="entry name" value="Methyltransf_11"/>
</dbReference>
<accession>A0A1F7Y3I0</accession>
<dbReference type="AlphaFoldDB" id="A0A1F7Y3I0"/>
<reference evidence="3 4" key="1">
    <citation type="journal article" date="2016" name="Nat. Commun.">
        <title>Thousands of microbial genomes shed light on interconnected biogeochemical processes in an aquifer system.</title>
        <authorList>
            <person name="Anantharaman K."/>
            <person name="Brown C.T."/>
            <person name="Hug L.A."/>
            <person name="Sharon I."/>
            <person name="Castelle C.J."/>
            <person name="Probst A.J."/>
            <person name="Thomas B.C."/>
            <person name="Singh A."/>
            <person name="Wilkins M.J."/>
            <person name="Karaoz U."/>
            <person name="Brodie E.L."/>
            <person name="Williams K.H."/>
            <person name="Hubbard S.S."/>
            <person name="Banfield J.F."/>
        </authorList>
    </citation>
    <scope>NUCLEOTIDE SEQUENCE [LARGE SCALE GENOMIC DNA]</scope>
</reference>
<dbReference type="Proteomes" id="UP000178419">
    <property type="component" value="Unassembled WGS sequence"/>
</dbReference>
<dbReference type="Gene3D" id="3.40.50.150">
    <property type="entry name" value="Vaccinia Virus protein VP39"/>
    <property type="match status" value="1"/>
</dbReference>
<evidence type="ECO:0000313" key="3">
    <source>
        <dbReference type="EMBL" id="OGM21887.1"/>
    </source>
</evidence>
<dbReference type="Pfam" id="PF08241">
    <property type="entry name" value="Methyltransf_11"/>
    <property type="match status" value="1"/>
</dbReference>
<keyword evidence="1" id="KW-0472">Membrane</keyword>
<dbReference type="SUPFAM" id="SSF53335">
    <property type="entry name" value="S-adenosyl-L-methionine-dependent methyltransferases"/>
    <property type="match status" value="1"/>
</dbReference>
<dbReference type="EMBL" id="MGGE01000002">
    <property type="protein sequence ID" value="OGM21887.1"/>
    <property type="molecule type" value="Genomic_DNA"/>
</dbReference>
<dbReference type="PANTHER" id="PTHR43861:SF6">
    <property type="entry name" value="METHYLTRANSFERASE TYPE 11"/>
    <property type="match status" value="1"/>
</dbReference>
<feature type="domain" description="Methyltransferase type 11" evidence="2">
    <location>
        <begin position="42"/>
        <end position="130"/>
    </location>
</feature>